<name>A0A8J5HD60_ZINOF</name>
<accession>A0A8J5HD60</accession>
<keyword evidence="2" id="KW-1185">Reference proteome</keyword>
<dbReference type="Proteomes" id="UP000734854">
    <property type="component" value="Unassembled WGS sequence"/>
</dbReference>
<organism evidence="1 2">
    <name type="scientific">Zingiber officinale</name>
    <name type="common">Ginger</name>
    <name type="synonym">Amomum zingiber</name>
    <dbReference type="NCBI Taxonomy" id="94328"/>
    <lineage>
        <taxon>Eukaryota</taxon>
        <taxon>Viridiplantae</taxon>
        <taxon>Streptophyta</taxon>
        <taxon>Embryophyta</taxon>
        <taxon>Tracheophyta</taxon>
        <taxon>Spermatophyta</taxon>
        <taxon>Magnoliopsida</taxon>
        <taxon>Liliopsida</taxon>
        <taxon>Zingiberales</taxon>
        <taxon>Zingiberaceae</taxon>
        <taxon>Zingiber</taxon>
    </lineage>
</organism>
<proteinExistence type="predicted"/>
<dbReference type="PANTHER" id="PTHR33738:SF8">
    <property type="entry name" value="OS05G0454500 PROTEIN"/>
    <property type="match status" value="1"/>
</dbReference>
<reference evidence="1 2" key="1">
    <citation type="submission" date="2020-08" db="EMBL/GenBank/DDBJ databases">
        <title>Plant Genome Project.</title>
        <authorList>
            <person name="Zhang R.-G."/>
        </authorList>
    </citation>
    <scope>NUCLEOTIDE SEQUENCE [LARGE SCALE GENOMIC DNA]</scope>
    <source>
        <tissue evidence="1">Rhizome</tissue>
    </source>
</reference>
<dbReference type="AlphaFoldDB" id="A0A8J5HD60"/>
<dbReference type="PANTHER" id="PTHR33738">
    <property type="entry name" value="EMB|CAB82975.1"/>
    <property type="match status" value="1"/>
</dbReference>
<evidence type="ECO:0000313" key="1">
    <source>
        <dbReference type="EMBL" id="KAG6521546.1"/>
    </source>
</evidence>
<dbReference type="EMBL" id="JACMSC010000005">
    <property type="protein sequence ID" value="KAG6521546.1"/>
    <property type="molecule type" value="Genomic_DNA"/>
</dbReference>
<comment type="caution">
    <text evidence="1">The sequence shown here is derived from an EMBL/GenBank/DDBJ whole genome shotgun (WGS) entry which is preliminary data.</text>
</comment>
<gene>
    <name evidence="1" type="ORF">ZIOFF_018669</name>
</gene>
<sequence length="214" mass="23805">MRTWSCGTRFDGYGGAHRCRHHPAELAISERNLNSFKPTSAVGDRLDRGFGESKQREFGGMEGKNSKPPRFPAIADEISNPATRTSAASPGYFSTVFPPASQVIAKHLSHSDLCWTLNKQRNEGRIAIAQIATTDSPTKAQSMHCKDAKPVYANEYMELPYLLSVNYGARDFYTSSSSSQTSITPEKFRVHEGVDSNNTRAADRGEWWQGSLYY</sequence>
<evidence type="ECO:0000313" key="2">
    <source>
        <dbReference type="Proteomes" id="UP000734854"/>
    </source>
</evidence>
<protein>
    <submittedName>
        <fullName evidence="1">Uncharacterized protein</fullName>
    </submittedName>
</protein>